<feature type="transmembrane region" description="Helical" evidence="2">
    <location>
        <begin position="267"/>
        <end position="287"/>
    </location>
</feature>
<dbReference type="InterPro" id="IPR026505">
    <property type="entry name" value="Solute_c_fam_35_mem_F3/F4"/>
</dbReference>
<feature type="transmembrane region" description="Helical" evidence="2">
    <location>
        <begin position="197"/>
        <end position="218"/>
    </location>
</feature>
<sequence>MARPIQRPIFNKAAEGEDPLIFWENSIKANTHLQETVFARGMSRTAAAPSANRLGWIIIFILITFAYVIQTELTQAVQRTYQKPYLLLFLTHSGYLVILPFHLLLLKLLQPEITLSQRYQQLKTLILLQFNHQQQHHVTPQDSTSDLEPLLSASHSPHEQRQECFPVGWFIKRSIQLTLFLALPAMCWYAAVPLADMTTITSIFNTNACFTYLFAVFYLDSERFELRKTLGVLGSFLGTLMISWGERSSSSPEDQLLLPPAQQKNPAQLRLLGIALALLGSIGYALYEVWYKGAIAWSDYYGTGPFASTLLVSSPYRRVSEGHRSSRDESDPERADSQFQTTSMGPFGSEPEEPEGTIIKAARQSDNTLRKEPLPSLYTQHSLLHANLMTSMVGLTTLCLLWIPIPFLHWSGIEPFQLVHDPTVSCMIIGIILTGVLFNAGFMILLGIWGPVVSSVGNLCTLVLIAVVDHTIIGALNSPDPNRTPPPLGFLSLLGCASILIAFSILNF</sequence>
<feature type="transmembrane region" description="Helical" evidence="2">
    <location>
        <begin position="85"/>
        <end position="109"/>
    </location>
</feature>
<dbReference type="EMBL" id="LAVV01006683">
    <property type="protein sequence ID" value="KNZ58796.1"/>
    <property type="molecule type" value="Genomic_DNA"/>
</dbReference>
<evidence type="ECO:0008006" key="5">
    <source>
        <dbReference type="Google" id="ProtNLM"/>
    </source>
</evidence>
<feature type="transmembrane region" description="Helical" evidence="2">
    <location>
        <begin position="230"/>
        <end position="247"/>
    </location>
</feature>
<feature type="transmembrane region" description="Helical" evidence="2">
    <location>
        <begin position="456"/>
        <end position="476"/>
    </location>
</feature>
<dbReference type="SUPFAM" id="SSF103481">
    <property type="entry name" value="Multidrug resistance efflux transporter EmrE"/>
    <property type="match status" value="1"/>
</dbReference>
<dbReference type="VEuPathDB" id="FungiDB:VP01_1861g8"/>
<feature type="transmembrane region" description="Helical" evidence="2">
    <location>
        <begin position="488"/>
        <end position="506"/>
    </location>
</feature>
<keyword evidence="2" id="KW-0472">Membrane</keyword>
<feature type="transmembrane region" description="Helical" evidence="2">
    <location>
        <begin position="386"/>
        <end position="407"/>
    </location>
</feature>
<feature type="transmembrane region" description="Helical" evidence="2">
    <location>
        <begin position="427"/>
        <end position="449"/>
    </location>
</feature>
<dbReference type="PANTHER" id="PTHR19346:SF4">
    <property type="entry name" value="SUGAR PHOSPHATE TRANSPORTER DOMAIN-CONTAINING PROTEIN"/>
    <property type="match status" value="1"/>
</dbReference>
<feature type="compositionally biased region" description="Basic and acidic residues" evidence="1">
    <location>
        <begin position="321"/>
        <end position="336"/>
    </location>
</feature>
<keyword evidence="2" id="KW-1133">Transmembrane helix</keyword>
<name>A0A0L6VDE4_9BASI</name>
<evidence type="ECO:0000313" key="3">
    <source>
        <dbReference type="EMBL" id="KNZ58796.1"/>
    </source>
</evidence>
<dbReference type="OrthoDB" id="10062838at2759"/>
<keyword evidence="4" id="KW-1185">Reference proteome</keyword>
<protein>
    <recommendedName>
        <fullName evidence="5">EamA domain-containing protein</fullName>
    </recommendedName>
</protein>
<dbReference type="InterPro" id="IPR037185">
    <property type="entry name" value="EmrE-like"/>
</dbReference>
<dbReference type="AlphaFoldDB" id="A0A0L6VDE4"/>
<dbReference type="PANTHER" id="PTHR19346">
    <property type="entry name" value="SUGAR PHOSPHATE TRANSPORTER DOMAIN-CONTAINING PROTEIN"/>
    <property type="match status" value="1"/>
</dbReference>
<feature type="transmembrane region" description="Helical" evidence="2">
    <location>
        <begin position="175"/>
        <end position="191"/>
    </location>
</feature>
<evidence type="ECO:0000256" key="1">
    <source>
        <dbReference type="SAM" id="MobiDB-lite"/>
    </source>
</evidence>
<gene>
    <name evidence="3" type="ORF">VP01_1861g8</name>
</gene>
<feature type="region of interest" description="Disordered" evidence="1">
    <location>
        <begin position="321"/>
        <end position="355"/>
    </location>
</feature>
<evidence type="ECO:0000313" key="4">
    <source>
        <dbReference type="Proteomes" id="UP000037035"/>
    </source>
</evidence>
<organism evidence="3 4">
    <name type="scientific">Puccinia sorghi</name>
    <dbReference type="NCBI Taxonomy" id="27349"/>
    <lineage>
        <taxon>Eukaryota</taxon>
        <taxon>Fungi</taxon>
        <taxon>Dikarya</taxon>
        <taxon>Basidiomycota</taxon>
        <taxon>Pucciniomycotina</taxon>
        <taxon>Pucciniomycetes</taxon>
        <taxon>Pucciniales</taxon>
        <taxon>Pucciniaceae</taxon>
        <taxon>Puccinia</taxon>
    </lineage>
</organism>
<comment type="caution">
    <text evidence="3">The sequence shown here is derived from an EMBL/GenBank/DDBJ whole genome shotgun (WGS) entry which is preliminary data.</text>
</comment>
<accession>A0A0L6VDE4</accession>
<keyword evidence="2" id="KW-0812">Transmembrane</keyword>
<dbReference type="STRING" id="27349.A0A0L6VDE4"/>
<proteinExistence type="predicted"/>
<feature type="transmembrane region" description="Helical" evidence="2">
    <location>
        <begin position="54"/>
        <end position="73"/>
    </location>
</feature>
<reference evidence="3 4" key="1">
    <citation type="submission" date="2015-08" db="EMBL/GenBank/DDBJ databases">
        <title>Next Generation Sequencing and Analysis of the Genome of Puccinia sorghi L Schw, the Causal Agent of Maize Common Rust.</title>
        <authorList>
            <person name="Rochi L."/>
            <person name="Burguener G."/>
            <person name="Darino M."/>
            <person name="Turjanski A."/>
            <person name="Kreff E."/>
            <person name="Dieguez M.J."/>
            <person name="Sacco F."/>
        </authorList>
    </citation>
    <scope>NUCLEOTIDE SEQUENCE [LARGE SCALE GENOMIC DNA]</scope>
    <source>
        <strain evidence="3 4">RO10H11247</strain>
    </source>
</reference>
<evidence type="ECO:0000256" key="2">
    <source>
        <dbReference type="SAM" id="Phobius"/>
    </source>
</evidence>
<dbReference type="Proteomes" id="UP000037035">
    <property type="component" value="Unassembled WGS sequence"/>
</dbReference>